<reference evidence="3 4" key="1">
    <citation type="submission" date="2016-08" db="EMBL/GenBank/DDBJ databases">
        <title>A Parts List for Fungal Cellulosomes Revealed by Comparative Genomics.</title>
        <authorList>
            <consortium name="DOE Joint Genome Institute"/>
            <person name="Haitjema C.H."/>
            <person name="Gilmore S.P."/>
            <person name="Henske J.K."/>
            <person name="Solomon K.V."/>
            <person name="De Groot R."/>
            <person name="Kuo A."/>
            <person name="Mondo S.J."/>
            <person name="Salamov A.A."/>
            <person name="Labutti K."/>
            <person name="Zhao Z."/>
            <person name="Chiniquy J."/>
            <person name="Barry K."/>
            <person name="Brewer H.M."/>
            <person name="Purvine S.O."/>
            <person name="Wright A.T."/>
            <person name="Boxma B."/>
            <person name="Van Alen T."/>
            <person name="Hackstein J.H."/>
            <person name="Baker S.E."/>
            <person name="Grigoriev I.V."/>
            <person name="O'Malley M.A."/>
        </authorList>
    </citation>
    <scope>NUCLEOTIDE SEQUENCE [LARGE SCALE GENOMIC DNA]</scope>
    <source>
        <strain evidence="3 4">G1</strain>
    </source>
</reference>
<feature type="compositionally biased region" description="Polar residues" evidence="1">
    <location>
        <begin position="542"/>
        <end position="554"/>
    </location>
</feature>
<dbReference type="Proteomes" id="UP000193920">
    <property type="component" value="Unassembled WGS sequence"/>
</dbReference>
<feature type="signal peptide" evidence="2">
    <location>
        <begin position="1"/>
        <end position="17"/>
    </location>
</feature>
<keyword evidence="4" id="KW-1185">Reference proteome</keyword>
<feature type="region of interest" description="Disordered" evidence="1">
    <location>
        <begin position="499"/>
        <end position="554"/>
    </location>
</feature>
<dbReference type="STRING" id="1754190.A0A1Y1Z174"/>
<evidence type="ECO:0000256" key="2">
    <source>
        <dbReference type="SAM" id="SignalP"/>
    </source>
</evidence>
<feature type="chain" id="PRO_5013141499" evidence="2">
    <location>
        <begin position="18"/>
        <end position="791"/>
    </location>
</feature>
<dbReference type="AlphaFoldDB" id="A0A1Y1Z174"/>
<keyword evidence="2" id="KW-0732">Signal</keyword>
<evidence type="ECO:0000313" key="3">
    <source>
        <dbReference type="EMBL" id="ORY04041.1"/>
    </source>
</evidence>
<feature type="region of interest" description="Disordered" evidence="1">
    <location>
        <begin position="274"/>
        <end position="326"/>
    </location>
</feature>
<name>A0A1Y1Z174_9FUNG</name>
<organism evidence="3 4">
    <name type="scientific">Neocallimastix californiae</name>
    <dbReference type="NCBI Taxonomy" id="1754190"/>
    <lineage>
        <taxon>Eukaryota</taxon>
        <taxon>Fungi</taxon>
        <taxon>Fungi incertae sedis</taxon>
        <taxon>Chytridiomycota</taxon>
        <taxon>Chytridiomycota incertae sedis</taxon>
        <taxon>Neocallimastigomycetes</taxon>
        <taxon>Neocallimastigales</taxon>
        <taxon>Neocallimastigaceae</taxon>
        <taxon>Neocallimastix</taxon>
    </lineage>
</organism>
<evidence type="ECO:0000313" key="4">
    <source>
        <dbReference type="Proteomes" id="UP000193920"/>
    </source>
</evidence>
<protein>
    <submittedName>
        <fullName evidence="3">Uncharacterized protein</fullName>
    </submittedName>
</protein>
<sequence>MLLKFILIGISVSLSYANSVYNNSTENLEFCLYTKNSVIKTINPFYVDLDSDKTIYFNNIEEYAKYLGPNWAGVSYCGNNTLVNYVGEYYKIVENKNFNKRQIKNESTTDNDFPETNDENINKGRTLDDYRKIDLIKVKNIRYTNMVTTLGIPYNLNEINKELYNKFLRENEDKGKDFKECGSFQLTEGSTYTCSVAYTNEVQDTISISNSRGTSYHKSYGKVYSKGDTSTDEINKSIELAHALSGSKSISKSLSEGGSSSIEKVYTVINSNSKALSDTRESSHAETNERSISHIESEEQSRATTNSKEHSEETNWSTTHETSHNDEYTYMNPEEYKAVANVKNEYRNVDKGLSNFEKGVGKVDSFVGKAGEIIGKGYDYIKNKISKNKRENKFEILESEYEIKNKYNYKRNNILESNQKTTLSKRWVQLLTEILGLAMAAKQSSEGKLKSFVDSTMNVVGTYGNIMVGYDANRIQRAALDEQYNIALDQENAQYKLAVASTHSSSDTTSDTDHSESDSTSRMVSSNFNKETGWVNEESKTDTTTNGYTYGKSVQINNNEQTSYDNAIETSAQNTFEKSNTNSTGTILTKTLSIAVKDNSCYTVTALPRFENEVTIWVNGNLNKSNVPKISYYKSVTPKKFSGFVGSVIPCNEVNDYFEEIVNYDIDRFNFIKEVKNTVDTLESGTVLVPGQYITSSNKKYSFGLLPTGELVLREGAGVKEGCKKVWSNGITSLDPAADHDLKFFIGSNGHLYFKAKNIYKNNFRNVDYSDEFIFDIMNAYIKFDEEHPNT</sequence>
<dbReference type="Gene3D" id="2.90.10.30">
    <property type="match status" value="1"/>
</dbReference>
<comment type="caution">
    <text evidence="3">The sequence shown here is derived from an EMBL/GenBank/DDBJ whole genome shotgun (WGS) entry which is preliminary data.</text>
</comment>
<dbReference type="EMBL" id="MCOG01000469">
    <property type="protein sequence ID" value="ORY04041.1"/>
    <property type="molecule type" value="Genomic_DNA"/>
</dbReference>
<feature type="compositionally biased region" description="Basic and acidic residues" evidence="1">
    <location>
        <begin position="277"/>
        <end position="313"/>
    </location>
</feature>
<proteinExistence type="predicted"/>
<accession>A0A1Y1Z174</accession>
<gene>
    <name evidence="3" type="ORF">LY90DRAFT_519470</name>
</gene>
<evidence type="ECO:0000256" key="1">
    <source>
        <dbReference type="SAM" id="MobiDB-lite"/>
    </source>
</evidence>